<name>A0ABW0UA17_9STRE</name>
<comment type="caution">
    <text evidence="6">The sequence shown here is derived from an EMBL/GenBank/DDBJ whole genome shotgun (WGS) entry which is preliminary data.</text>
</comment>
<dbReference type="Pfam" id="PF13229">
    <property type="entry name" value="Beta_helix"/>
    <property type="match status" value="1"/>
</dbReference>
<dbReference type="InterPro" id="IPR011050">
    <property type="entry name" value="Pectin_lyase_fold/virulence"/>
</dbReference>
<accession>A0ABW0UA17</accession>
<dbReference type="InterPro" id="IPR039448">
    <property type="entry name" value="Beta_helix"/>
</dbReference>
<dbReference type="Gene3D" id="2.60.40.1180">
    <property type="entry name" value="Golgi alpha-mannosidase II"/>
    <property type="match status" value="1"/>
</dbReference>
<evidence type="ECO:0000313" key="7">
    <source>
        <dbReference type="Proteomes" id="UP001596110"/>
    </source>
</evidence>
<evidence type="ECO:0000313" key="6">
    <source>
        <dbReference type="EMBL" id="MFC5630357.1"/>
    </source>
</evidence>
<protein>
    <submittedName>
        <fullName evidence="6">Right-handed parallel beta-helix repeat-containing protein</fullName>
    </submittedName>
</protein>
<organism evidence="6 7">
    <name type="scientific">Streptococcus caledonicus</name>
    <dbReference type="NCBI Taxonomy" id="2614158"/>
    <lineage>
        <taxon>Bacteria</taxon>
        <taxon>Bacillati</taxon>
        <taxon>Bacillota</taxon>
        <taxon>Bacilli</taxon>
        <taxon>Lactobacillales</taxon>
        <taxon>Streptococcaceae</taxon>
        <taxon>Streptococcus</taxon>
    </lineage>
</organism>
<dbReference type="InterPro" id="IPR052052">
    <property type="entry name" value="Polysaccharide_Lyase_9"/>
</dbReference>
<comment type="subcellular location">
    <subcellularLocation>
        <location evidence="1">Secreted</location>
    </subcellularLocation>
</comment>
<dbReference type="EMBL" id="JBHSOJ010000014">
    <property type="protein sequence ID" value="MFC5630357.1"/>
    <property type="molecule type" value="Genomic_DNA"/>
</dbReference>
<proteinExistence type="predicted"/>
<dbReference type="PANTHER" id="PTHR40088:SF2">
    <property type="entry name" value="SECRETED SUGAR HYDROLASE"/>
    <property type="match status" value="1"/>
</dbReference>
<feature type="domain" description="Glycoside hydrolase 120 insertion" evidence="5">
    <location>
        <begin position="78"/>
        <end position="188"/>
    </location>
</feature>
<evidence type="ECO:0000256" key="2">
    <source>
        <dbReference type="ARBA" id="ARBA00022525"/>
    </source>
</evidence>
<keyword evidence="3" id="KW-0732">Signal</keyword>
<dbReference type="RefSeq" id="WP_156806623.1">
    <property type="nucleotide sequence ID" value="NZ_JBHSOJ010000014.1"/>
</dbReference>
<keyword evidence="7" id="KW-1185">Reference proteome</keyword>
<dbReference type="PANTHER" id="PTHR40088">
    <property type="entry name" value="PECTATE LYASE (EUROFUNG)"/>
    <property type="match status" value="1"/>
</dbReference>
<evidence type="ECO:0000256" key="3">
    <source>
        <dbReference type="ARBA" id="ARBA00022729"/>
    </source>
</evidence>
<keyword evidence="2" id="KW-0964">Secreted</keyword>
<dbReference type="InterPro" id="IPR012334">
    <property type="entry name" value="Pectin_lyas_fold"/>
</dbReference>
<dbReference type="Gene3D" id="2.160.20.10">
    <property type="entry name" value="Single-stranded right-handed beta-helix, Pectin lyase-like"/>
    <property type="match status" value="1"/>
</dbReference>
<evidence type="ECO:0000259" key="5">
    <source>
        <dbReference type="Pfam" id="PF21258"/>
    </source>
</evidence>
<feature type="domain" description="Right handed beta helix" evidence="4">
    <location>
        <begin position="297"/>
        <end position="389"/>
    </location>
</feature>
<dbReference type="Proteomes" id="UP001596110">
    <property type="component" value="Unassembled WGS sequence"/>
</dbReference>
<dbReference type="Pfam" id="PF21258">
    <property type="entry name" value="Glyco_hydro_120_ins"/>
    <property type="match status" value="1"/>
</dbReference>
<evidence type="ECO:0000256" key="1">
    <source>
        <dbReference type="ARBA" id="ARBA00004613"/>
    </source>
</evidence>
<reference evidence="7" key="1">
    <citation type="journal article" date="2019" name="Int. J. Syst. Evol. Microbiol.">
        <title>The Global Catalogue of Microorganisms (GCM) 10K type strain sequencing project: providing services to taxonomists for standard genome sequencing and annotation.</title>
        <authorList>
            <consortium name="The Broad Institute Genomics Platform"/>
            <consortium name="The Broad Institute Genome Sequencing Center for Infectious Disease"/>
            <person name="Wu L."/>
            <person name="Ma J."/>
        </authorList>
    </citation>
    <scope>NUCLEOTIDE SEQUENCE [LARGE SCALE GENOMIC DNA]</scope>
    <source>
        <strain evidence="7">DT43</strain>
    </source>
</reference>
<sequence length="680" mass="76677">MKYYVNQQAPRSGQGTKEYPFKSIQEAANLAKPGDEVLVYPGVYRENVNPVNGGTADARITYTSVEKEAAIITGAESVKTWEQYDGNVWVARISNGFFGDFNPYIERVYGDWFVQTMVAHLGDVFLNDKSLYEVLSLEKVLKPEVYEESWDPEFTVYTWYTEQDETADETIIYANFQGLNPNEENVEISVRKNCFYPVEEGRGYITVSGFTICKAAVQWAPPTALQEGMIGPHWSKGWIIEDCDIYEAKCSGISLGKYYQPENDNKWSKWKYKDGTQTERDAILQAQREGWTKERIGSHIIRRNNIHDCGQTGIVGHLGCVFSIIEDNHIHHINNKKNLDGAEIGGIKLHAAIDAQIRRNHIHHCTRGLWLDWQVQGTRVSQNLFHDNSIPRVVDAEALKSSAAISMGEDVFIEVSHGPSLLDNNIFLTDRAVKIAGQGVAMVHNIVAGGLLAVGKGTNNGAKTLMSPRYTPYHVPHQTEVAGFMTFLHGDDRFYNNIFIQQDLRPEMVEIMNYLKEMNDDWDDNNLEAGTFPFSSYPTFEEWDKEFEGYCGMGSAPSDRYYNPLPVWTGGNIFMNGAKPSAKEVNYAENTTDKVSISVVEKADGWYLETNLYDVLPELKTGVISTETLGMAFEPEQKFENPDGSPIVFDTDYFDNRHSLVPLAGPFINKVVALEKLANK</sequence>
<dbReference type="InterPro" id="IPR013780">
    <property type="entry name" value="Glyco_hydro_b"/>
</dbReference>
<evidence type="ECO:0000259" key="4">
    <source>
        <dbReference type="Pfam" id="PF13229"/>
    </source>
</evidence>
<dbReference type="SUPFAM" id="SSF51126">
    <property type="entry name" value="Pectin lyase-like"/>
    <property type="match status" value="1"/>
</dbReference>
<dbReference type="InterPro" id="IPR049169">
    <property type="entry name" value="Glyco_hydro_120_ins"/>
</dbReference>
<gene>
    <name evidence="6" type="ORF">ACFPQ3_01805</name>
</gene>